<evidence type="ECO:0000313" key="1">
    <source>
        <dbReference type="EMBL" id="DAF63995.1"/>
    </source>
</evidence>
<name>A0A8S5TLR6_9CAUD</name>
<proteinExistence type="predicted"/>
<sequence>MTKDKANDTNYLLEQHVSREAKEFNALDMDDFEQFLDYVECALTIETVRCVRNRVTGVILIVALGGPNVTVDTRNRVVKGWWGWSSYEKALDYEQCEWFNSQIEELDLSC</sequence>
<reference evidence="1" key="1">
    <citation type="journal article" date="2021" name="Proc. Natl. Acad. Sci. U.S.A.">
        <title>A Catalog of Tens of Thousands of Viruses from Human Metagenomes Reveals Hidden Associations with Chronic Diseases.</title>
        <authorList>
            <person name="Tisza M.J."/>
            <person name="Buck C.B."/>
        </authorList>
    </citation>
    <scope>NUCLEOTIDE SEQUENCE</scope>
    <source>
        <strain evidence="1">CtGkF2</strain>
    </source>
</reference>
<dbReference type="EMBL" id="BK032847">
    <property type="protein sequence ID" value="DAF63995.1"/>
    <property type="molecule type" value="Genomic_DNA"/>
</dbReference>
<organism evidence="1">
    <name type="scientific">Siphoviridae sp. ctGkF2</name>
    <dbReference type="NCBI Taxonomy" id="2827823"/>
    <lineage>
        <taxon>Viruses</taxon>
        <taxon>Duplodnaviria</taxon>
        <taxon>Heunggongvirae</taxon>
        <taxon>Uroviricota</taxon>
        <taxon>Caudoviricetes</taxon>
    </lineage>
</organism>
<accession>A0A8S5TLR6</accession>
<protein>
    <submittedName>
        <fullName evidence="1">Uncharacterized protein</fullName>
    </submittedName>
</protein>